<dbReference type="GO" id="GO:0042910">
    <property type="term" value="F:xenobiotic transmembrane transporter activity"/>
    <property type="evidence" value="ECO:0007669"/>
    <property type="project" value="InterPro"/>
</dbReference>
<feature type="transmembrane region" description="Helical" evidence="6">
    <location>
        <begin position="484"/>
        <end position="505"/>
    </location>
</feature>
<dbReference type="PANTHER" id="PTHR42893">
    <property type="entry name" value="PROTEIN DETOXIFICATION 44, CHLOROPLASTIC-RELATED"/>
    <property type="match status" value="1"/>
</dbReference>
<feature type="transmembrane region" description="Helical" evidence="6">
    <location>
        <begin position="331"/>
        <end position="351"/>
    </location>
</feature>
<gene>
    <name evidence="7" type="ORF">H6P81_007250</name>
</gene>
<dbReference type="GO" id="GO:0015297">
    <property type="term" value="F:antiporter activity"/>
    <property type="evidence" value="ECO:0007669"/>
    <property type="project" value="InterPro"/>
</dbReference>
<feature type="transmembrane region" description="Helical" evidence="6">
    <location>
        <begin position="273"/>
        <end position="296"/>
    </location>
</feature>
<keyword evidence="8" id="KW-1185">Reference proteome</keyword>
<evidence type="ECO:0000313" key="8">
    <source>
        <dbReference type="Proteomes" id="UP000825729"/>
    </source>
</evidence>
<dbReference type="GO" id="GO:0016020">
    <property type="term" value="C:membrane"/>
    <property type="evidence" value="ECO:0007669"/>
    <property type="project" value="UniProtKB-SubCell"/>
</dbReference>
<evidence type="ECO:0000256" key="4">
    <source>
        <dbReference type="ARBA" id="ARBA00022989"/>
    </source>
</evidence>
<comment type="subcellular location">
    <subcellularLocation>
        <location evidence="1">Membrane</location>
        <topology evidence="1">Multi-pass membrane protein</topology>
    </subcellularLocation>
</comment>
<proteinExistence type="inferred from homology"/>
<dbReference type="AlphaFoldDB" id="A0AAV7F2F9"/>
<evidence type="ECO:0000256" key="1">
    <source>
        <dbReference type="ARBA" id="ARBA00004141"/>
    </source>
</evidence>
<evidence type="ECO:0000256" key="2">
    <source>
        <dbReference type="ARBA" id="ARBA00010199"/>
    </source>
</evidence>
<evidence type="ECO:0000256" key="5">
    <source>
        <dbReference type="ARBA" id="ARBA00023136"/>
    </source>
</evidence>
<dbReference type="CDD" id="cd13136">
    <property type="entry name" value="MATE_DinF_like"/>
    <property type="match status" value="1"/>
</dbReference>
<feature type="transmembrane region" description="Helical" evidence="6">
    <location>
        <begin position="411"/>
        <end position="431"/>
    </location>
</feature>
<comment type="similarity">
    <text evidence="2 6">Belongs to the multi antimicrobial extrusion (MATE) (TC 2.A.66.1) family.</text>
</comment>
<feature type="transmembrane region" description="Helical" evidence="6">
    <location>
        <begin position="452"/>
        <end position="472"/>
    </location>
</feature>
<dbReference type="InterPro" id="IPR044644">
    <property type="entry name" value="DinF-like"/>
</dbReference>
<reference evidence="7 8" key="1">
    <citation type="submission" date="2021-07" db="EMBL/GenBank/DDBJ databases">
        <title>The Aristolochia fimbriata genome: insights into angiosperm evolution, floral development and chemical biosynthesis.</title>
        <authorList>
            <person name="Jiao Y."/>
        </authorList>
    </citation>
    <scope>NUCLEOTIDE SEQUENCE [LARGE SCALE GENOMIC DNA]</scope>
    <source>
        <strain evidence="7">IBCAS-2021</strain>
        <tissue evidence="7">Leaf</tissue>
    </source>
</reference>
<dbReference type="PANTHER" id="PTHR42893:SF45">
    <property type="entry name" value="PROTEIN DETOXIFICATION 45, CHLOROPLASTIC"/>
    <property type="match status" value="1"/>
</dbReference>
<dbReference type="Pfam" id="PF01554">
    <property type="entry name" value="MatE"/>
    <property type="match status" value="2"/>
</dbReference>
<evidence type="ECO:0000313" key="7">
    <source>
        <dbReference type="EMBL" id="KAG9454346.1"/>
    </source>
</evidence>
<accession>A0AAV7F2F9</accession>
<keyword evidence="3 6" id="KW-0812">Transmembrane</keyword>
<protein>
    <recommendedName>
        <fullName evidence="6">Protein DETOXIFICATION</fullName>
    </recommendedName>
    <alternativeName>
        <fullName evidence="6">Multidrug and toxic compound extrusion protein</fullName>
    </alternativeName>
</protein>
<evidence type="ECO:0000256" key="6">
    <source>
        <dbReference type="RuleBase" id="RU004914"/>
    </source>
</evidence>
<feature type="transmembrane region" description="Helical" evidence="6">
    <location>
        <begin position="230"/>
        <end position="253"/>
    </location>
</feature>
<evidence type="ECO:0000256" key="3">
    <source>
        <dbReference type="ARBA" id="ARBA00022692"/>
    </source>
</evidence>
<organism evidence="7 8">
    <name type="scientific">Aristolochia fimbriata</name>
    <name type="common">White veined hardy Dutchman's pipe vine</name>
    <dbReference type="NCBI Taxonomy" id="158543"/>
    <lineage>
        <taxon>Eukaryota</taxon>
        <taxon>Viridiplantae</taxon>
        <taxon>Streptophyta</taxon>
        <taxon>Embryophyta</taxon>
        <taxon>Tracheophyta</taxon>
        <taxon>Spermatophyta</taxon>
        <taxon>Magnoliopsida</taxon>
        <taxon>Magnoliidae</taxon>
        <taxon>Piperales</taxon>
        <taxon>Aristolochiaceae</taxon>
        <taxon>Aristolochia</taxon>
    </lineage>
</organism>
<keyword evidence="5 6" id="KW-0472">Membrane</keyword>
<feature type="transmembrane region" description="Helical" evidence="6">
    <location>
        <begin position="517"/>
        <end position="538"/>
    </location>
</feature>
<feature type="transmembrane region" description="Helical" evidence="6">
    <location>
        <begin position="544"/>
        <end position="564"/>
    </location>
</feature>
<dbReference type="Proteomes" id="UP000825729">
    <property type="component" value="Unassembled WGS sequence"/>
</dbReference>
<comment type="caution">
    <text evidence="6">Lacks conserved residue(s) required for the propagation of feature annotation.</text>
</comment>
<comment type="caution">
    <text evidence="7">The sequence shown here is derived from an EMBL/GenBank/DDBJ whole genome shotgun (WGS) entry which is preliminary data.</text>
</comment>
<name>A0AAV7F2F9_ARIFI</name>
<dbReference type="NCBIfam" id="TIGR00797">
    <property type="entry name" value="matE"/>
    <property type="match status" value="1"/>
</dbReference>
<sequence length="580" mass="62039">MKTAQLMGPSVNLANITEAKPTKNTIKSSSTAVLNNLRLCDANAMKHYHISVGRVKPSFYSRTVYTKNVFPVFACQSGSYCDVGPYREDERFIPQKASFLSSVKEGICELLGIPHGGARSRSVESELTVLALPAIFGQAIEPLAQLMETAYIGRLGSVELASAGVSVSIFNIISKLFNVPLLSVTTSFVAEDIAKVISVESDSENFGEANKNNRFAIDVKKRKQLPSVSTALLLATVIGTIEALALYFGAGVFLKLMGISMASPMYNPAKKFLSLRALGAPAVVVSLAVQGIFRGFKDTKTPLFCVGIGNLSAVILLPILVYSFGLGITGAASATVASQYIMTGLLIWFLNKEAVLLPPRAENLQFGSYLKSGGLLLGRTLSVLITMTLGTSMAARQGPVAMAAHQICLQVWLAVSLLSDALALSGQALIASSFPHGNFKRVKEITYSVLKMGLFTGVALAIILSACFGSLSQLFTKDMQVLQIVRSGLLFVCASQPINALAFVFDGLHYGVSDFSYAAVAMMVVGAISSAVLLYAPSSFGLPGVWSGLTIFMTLRMAAGFWRLGSKNGPWWFLHQDLQK</sequence>
<dbReference type="InterPro" id="IPR002528">
    <property type="entry name" value="MATE_fam"/>
</dbReference>
<dbReference type="EMBL" id="JAINDJ010000003">
    <property type="protein sequence ID" value="KAG9454346.1"/>
    <property type="molecule type" value="Genomic_DNA"/>
</dbReference>
<keyword evidence="4 6" id="KW-1133">Transmembrane helix</keyword>
<feature type="transmembrane region" description="Helical" evidence="6">
    <location>
        <begin position="303"/>
        <end position="325"/>
    </location>
</feature>